<dbReference type="Pfam" id="PF06267">
    <property type="entry name" value="DUF1028"/>
    <property type="match status" value="1"/>
</dbReference>
<dbReference type="RefSeq" id="WP_306411722.1">
    <property type="nucleotide sequence ID" value="NZ_JANFPI010000004.1"/>
</dbReference>
<evidence type="ECO:0000313" key="1">
    <source>
        <dbReference type="EMBL" id="MCX8997929.1"/>
    </source>
</evidence>
<dbReference type="PANTHER" id="PTHR39328">
    <property type="entry name" value="BLL2871 PROTEIN"/>
    <property type="match status" value="1"/>
</dbReference>
<dbReference type="SUPFAM" id="SSF56235">
    <property type="entry name" value="N-terminal nucleophile aminohydrolases (Ntn hydrolases)"/>
    <property type="match status" value="1"/>
</dbReference>
<gene>
    <name evidence="1" type="ORF">NOF55_12535</name>
</gene>
<comment type="caution">
    <text evidence="1">The sequence shown here is derived from an EMBL/GenBank/DDBJ whole genome shotgun (WGS) entry which is preliminary data.</text>
</comment>
<dbReference type="InterPro" id="IPR029055">
    <property type="entry name" value="Ntn_hydrolases_N"/>
</dbReference>
<organism evidence="1 2">
    <name type="scientific">Ectorhizobium quercum</name>
    <dbReference type="NCBI Taxonomy" id="2965071"/>
    <lineage>
        <taxon>Bacteria</taxon>
        <taxon>Pseudomonadati</taxon>
        <taxon>Pseudomonadota</taxon>
        <taxon>Alphaproteobacteria</taxon>
        <taxon>Hyphomicrobiales</taxon>
        <taxon>Rhizobiaceae</taxon>
        <taxon>Ectorhizobium</taxon>
    </lineage>
</organism>
<dbReference type="AlphaFoldDB" id="A0AAE3SWE1"/>
<name>A0AAE3SWE1_9HYPH</name>
<evidence type="ECO:0000313" key="2">
    <source>
        <dbReference type="Proteomes" id="UP001208771"/>
    </source>
</evidence>
<keyword evidence="2" id="KW-1185">Reference proteome</keyword>
<sequence length="224" mass="22863">MTFSISGRCEKTGTFGIAIASSSPAVAARCAHARAGVGVVATQNVTDPSLGPKGLDLMAAGLDAEAALAKLLDGYATAEYRQLVLVDAKGNAAIHSGAHTLGTFATAKGRHCAAAGNMLAGTGVPSRMVEAFEAAQGPLGDRLIAAMQAGQAAGGEAGPVHSAGLLMVRDVSWPIADLRVDWAEADPVGRLAALWTLYEPQLEDYIARALEPDAAPRYGVPGDE</sequence>
<dbReference type="PANTHER" id="PTHR39328:SF1">
    <property type="entry name" value="BLL2871 PROTEIN"/>
    <property type="match status" value="1"/>
</dbReference>
<dbReference type="InterPro" id="IPR010430">
    <property type="entry name" value="DUF1028"/>
</dbReference>
<dbReference type="Gene3D" id="3.60.20.10">
    <property type="entry name" value="Glutamine Phosphoribosylpyrophosphate, subunit 1, domain 1"/>
    <property type="match status" value="1"/>
</dbReference>
<proteinExistence type="predicted"/>
<dbReference type="EMBL" id="JANFPI010000004">
    <property type="protein sequence ID" value="MCX8997929.1"/>
    <property type="molecule type" value="Genomic_DNA"/>
</dbReference>
<protein>
    <submittedName>
        <fullName evidence="1">DUF1028 domain-containing protein</fullName>
    </submittedName>
</protein>
<dbReference type="Proteomes" id="UP001208771">
    <property type="component" value="Unassembled WGS sequence"/>
</dbReference>
<reference evidence="1" key="1">
    <citation type="submission" date="2022-07" db="EMBL/GenBank/DDBJ databases">
        <title>Ectorhizobium quercum gen.nov., sp. nov.</title>
        <authorList>
            <person name="Ma T."/>
            <person name="Li Y."/>
        </authorList>
    </citation>
    <scope>NUCLEOTIDE SEQUENCE</scope>
    <source>
        <strain evidence="1">BDR2-2</strain>
    </source>
</reference>
<accession>A0AAE3SWE1</accession>